<dbReference type="PANTHER" id="PTHR46376:SF1">
    <property type="entry name" value="LEUCINE-ZIPPER-LIKE TRANSCRIPTIONAL REGULATOR 1"/>
    <property type="match status" value="1"/>
</dbReference>
<dbReference type="Gene3D" id="2.120.10.80">
    <property type="entry name" value="Kelch-type beta propeller"/>
    <property type="match status" value="3"/>
</dbReference>
<dbReference type="Gene3D" id="3.30.710.10">
    <property type="entry name" value="Potassium Channel Kv1.1, Chain A"/>
    <property type="match status" value="1"/>
</dbReference>
<keyword evidence="2" id="KW-0677">Repeat</keyword>
<dbReference type="Proteomes" id="UP000823872">
    <property type="component" value="Chromosome D3"/>
</dbReference>
<dbReference type="SUPFAM" id="SSF117281">
    <property type="entry name" value="Kelch motif"/>
    <property type="match status" value="1"/>
</dbReference>
<dbReference type="SMART" id="SM00612">
    <property type="entry name" value="Kelch"/>
    <property type="match status" value="4"/>
</dbReference>
<gene>
    <name evidence="5" type="primary">LZTR1</name>
</gene>
<evidence type="ECO:0000259" key="4">
    <source>
        <dbReference type="PROSITE" id="PS50097"/>
    </source>
</evidence>
<organism evidence="5 6">
    <name type="scientific">Felis catus</name>
    <name type="common">Cat</name>
    <name type="synonym">Felis silvestris catus</name>
    <dbReference type="NCBI Taxonomy" id="9685"/>
    <lineage>
        <taxon>Eukaryota</taxon>
        <taxon>Metazoa</taxon>
        <taxon>Chordata</taxon>
        <taxon>Craniata</taxon>
        <taxon>Vertebrata</taxon>
        <taxon>Euteleostomi</taxon>
        <taxon>Mammalia</taxon>
        <taxon>Eutheria</taxon>
        <taxon>Laurasiatheria</taxon>
        <taxon>Carnivora</taxon>
        <taxon>Feliformia</taxon>
        <taxon>Felidae</taxon>
        <taxon>Felinae</taxon>
        <taxon>Felis</taxon>
    </lineage>
</organism>
<accession>A0ABI8ADF0</accession>
<evidence type="ECO:0000313" key="6">
    <source>
        <dbReference type="Proteomes" id="UP000823872"/>
    </source>
</evidence>
<dbReference type="InterPro" id="IPR015915">
    <property type="entry name" value="Kelch-typ_b-propeller"/>
</dbReference>
<evidence type="ECO:0000256" key="1">
    <source>
        <dbReference type="ARBA" id="ARBA00022441"/>
    </source>
</evidence>
<feature type="region of interest" description="Disordered" evidence="3">
    <location>
        <begin position="327"/>
        <end position="357"/>
    </location>
</feature>
<evidence type="ECO:0000256" key="2">
    <source>
        <dbReference type="ARBA" id="ARBA00022737"/>
    </source>
</evidence>
<dbReference type="InterPro" id="IPR006652">
    <property type="entry name" value="Kelch_1"/>
</dbReference>
<dbReference type="InterPro" id="IPR000210">
    <property type="entry name" value="BTB/POZ_dom"/>
</dbReference>
<dbReference type="PROSITE" id="PS50097">
    <property type="entry name" value="BTB"/>
    <property type="match status" value="1"/>
</dbReference>
<dbReference type="Pfam" id="PF24681">
    <property type="entry name" value="Kelch_KLHDC2_KLHL20_DRC7"/>
    <property type="match status" value="1"/>
</dbReference>
<dbReference type="SUPFAM" id="SSF54695">
    <property type="entry name" value="POZ domain"/>
    <property type="match status" value="1"/>
</dbReference>
<evidence type="ECO:0000256" key="3">
    <source>
        <dbReference type="SAM" id="MobiDB-lite"/>
    </source>
</evidence>
<dbReference type="InterPro" id="IPR051568">
    <property type="entry name" value="LZTR1/Attractin"/>
</dbReference>
<reference evidence="5 6" key="1">
    <citation type="submission" date="2021-02" db="EMBL/GenBank/DDBJ databases">
        <title>Safari Cat Assemblies.</title>
        <authorList>
            <person name="Bredemeyer K.R."/>
            <person name="Murphy W.J."/>
        </authorList>
    </citation>
    <scope>NUCLEOTIDE SEQUENCE [LARGE SCALE GENOMIC DNA]</scope>
</reference>
<sequence>MAGPGGSGGPIGAGALAGSARSKVAPSVDFDHSCSDSVEYLTLNFGPFETVHRWRRLPPCDEFVGARRSKHTVVAYKDAIYVFGGDNGKTMLNDLLRFDVKDCSWCRAFTTGTPPAPRYHHSAVVYGSSMFVFGGYTGDIYSNSNLKNKNDLFEYKFATGQWTEWKIEGRLPVARSAHGATVYSDKLWIFAGYDGNARLNDMWTIGLQDRELTCWEEVAQSGEIPPSCCNFPVAVCRDKMFVFSGQSGAKITNNLFQFEFKDKTWTRIPTEHLLRGSPPPPQRRYGHTMVAFDRHLYVFGGAADNTLPNELHCYDVDFQTWEVVQPSSDSEVGGAEVPERASASEEAPALASEERGGFKKSRDVFGLDFGTTTAKPPAPPASELPSGRLFHAAAVISDAMYIFGGTVDNNIRSGEMYRFQFSCYPKCTLHEDYGRLWESRQFCDVEFVLGEKEECVQGHVAIVTARSRWLRRKIMQARERLAQKLEEEAAPASREDPGAAVGGARPPLLHVAIREAEARPFEVLMQFLYTDKIKYPRKGALGVGTGWTGAQPEAWRPPPLMSTGVVELPDDPDPHSSERSPGPCAPLRPAPHLLPLSITLRFRELLDAGHVEDVLLIMDVYKLALSFQLCRLEQLCRQYIEASVDLQNVLVVCESATRLQLGQLKVRAGVHGPPRLPQAPVPCCQHQPQAGKLLPLPCCYQPAPQAANSRHRAPIPRCQTLPQAADPCHKPPVPCCCPRPAAANPHPRLPTLATGPPYPVVKPYPRLPTPATSPLFPAAAPTLLLPIRTPGCQLSPQGPHTPLSNPTPGCRPLPQAPCSLPLPKSSCPGCCPIGQGLTLLACSGLCVPGALPELRGEGVPLQSGDHDEGV</sequence>
<keyword evidence="6" id="KW-1185">Reference proteome</keyword>
<dbReference type="Ensembl" id="ENSFCTT00005083148.1">
    <property type="protein sequence ID" value="ENSFCTP00005057249.1"/>
    <property type="gene ID" value="ENSFCTG00005029652.1"/>
</dbReference>
<evidence type="ECO:0000313" key="5">
    <source>
        <dbReference type="Ensembl" id="ENSFCTP00005057249.1"/>
    </source>
</evidence>
<proteinExistence type="predicted"/>
<protein>
    <recommendedName>
        <fullName evidence="4">BTB domain-containing protein</fullName>
    </recommendedName>
</protein>
<reference evidence="5" key="2">
    <citation type="submission" date="2025-08" db="UniProtKB">
        <authorList>
            <consortium name="Ensembl"/>
        </authorList>
    </citation>
    <scope>IDENTIFICATION</scope>
    <source>
        <strain evidence="5">breed Abyssinian</strain>
    </source>
</reference>
<name>A0ABI8ADF0_FELCA</name>
<dbReference type="PANTHER" id="PTHR46376">
    <property type="entry name" value="LEUCINE-ZIPPER-LIKE TRANSCRIPTIONAL REGULATOR 1"/>
    <property type="match status" value="1"/>
</dbReference>
<dbReference type="CDD" id="cd18308">
    <property type="entry name" value="BTB1_POZ_LZTR1"/>
    <property type="match status" value="1"/>
</dbReference>
<dbReference type="GeneTree" id="ENSGT00940000158190"/>
<dbReference type="Pfam" id="PF01344">
    <property type="entry name" value="Kelch_1"/>
    <property type="match status" value="1"/>
</dbReference>
<reference evidence="5" key="3">
    <citation type="submission" date="2025-09" db="UniProtKB">
        <authorList>
            <consortium name="Ensembl"/>
        </authorList>
    </citation>
    <scope>IDENTIFICATION</scope>
    <source>
        <strain evidence="5">breed Abyssinian</strain>
    </source>
</reference>
<keyword evidence="1" id="KW-0880">Kelch repeat</keyword>
<dbReference type="InterPro" id="IPR011333">
    <property type="entry name" value="SKP1/BTB/POZ_sf"/>
</dbReference>
<feature type="domain" description="BTB" evidence="4">
    <location>
        <begin position="443"/>
        <end position="537"/>
    </location>
</feature>